<feature type="domain" description="Asparagine synthetase" evidence="1">
    <location>
        <begin position="23"/>
        <end position="108"/>
    </location>
</feature>
<comment type="caution">
    <text evidence="2">The sequence shown here is derived from an EMBL/GenBank/DDBJ whole genome shotgun (WGS) entry which is preliminary data.</text>
</comment>
<sequence>MEVAHRGRSGAEFSVSSFSEHLDVSKYPLRREYCSVLPQSVLCRKKMGFPLPLGQWAIGDGARDYRNLVLGGDSPLCDLFDLHALKRWFEGGRLNPSDAFGRKFWLLANLGLFFKEVLA</sequence>
<dbReference type="RefSeq" id="WP_269285599.1">
    <property type="nucleotide sequence ID" value="NZ_JAPVOI010000005.1"/>
</dbReference>
<organism evidence="2 3">
    <name type="scientific">Sinorhizobium psoraleae</name>
    <dbReference type="NCBI Taxonomy" id="520838"/>
    <lineage>
        <taxon>Bacteria</taxon>
        <taxon>Pseudomonadati</taxon>
        <taxon>Pseudomonadota</taxon>
        <taxon>Alphaproteobacteria</taxon>
        <taxon>Hyphomicrobiales</taxon>
        <taxon>Rhizobiaceae</taxon>
        <taxon>Sinorhizobium/Ensifer group</taxon>
        <taxon>Sinorhizobium</taxon>
    </lineage>
</organism>
<evidence type="ECO:0000259" key="1">
    <source>
        <dbReference type="Pfam" id="PF00733"/>
    </source>
</evidence>
<name>A0ABT4KP62_9HYPH</name>
<keyword evidence="3" id="KW-1185">Reference proteome</keyword>
<reference evidence="2" key="1">
    <citation type="submission" date="2022-10" db="EMBL/GenBank/DDBJ databases">
        <title>Whole genome sequencing of three plant growth promoting bacteria isolated from Vachellia tortilis subsp. raddiana in Morocco.</title>
        <authorList>
            <person name="Hnini M."/>
            <person name="Zouagui R."/>
            <person name="Zouagui H."/>
            <person name="Chemao Elfihri M.-W."/>
            <person name="Ibrahimi A."/>
            <person name="Sbabou L."/>
            <person name="Aurag J."/>
        </authorList>
    </citation>
    <scope>NUCLEOTIDE SEQUENCE</scope>
    <source>
        <strain evidence="2">LMR678</strain>
    </source>
</reference>
<dbReference type="Proteomes" id="UP001079430">
    <property type="component" value="Unassembled WGS sequence"/>
</dbReference>
<dbReference type="InterPro" id="IPR001962">
    <property type="entry name" value="Asn_synthase"/>
</dbReference>
<evidence type="ECO:0000313" key="2">
    <source>
        <dbReference type="EMBL" id="MCZ4093624.1"/>
    </source>
</evidence>
<dbReference type="EMBL" id="JAPVOI010000005">
    <property type="protein sequence ID" value="MCZ4093624.1"/>
    <property type="molecule type" value="Genomic_DNA"/>
</dbReference>
<proteinExistence type="predicted"/>
<dbReference type="Pfam" id="PF00733">
    <property type="entry name" value="Asn_synthase"/>
    <property type="match status" value="1"/>
</dbReference>
<evidence type="ECO:0000313" key="3">
    <source>
        <dbReference type="Proteomes" id="UP001079430"/>
    </source>
</evidence>
<dbReference type="SUPFAM" id="SSF52402">
    <property type="entry name" value="Adenine nucleotide alpha hydrolases-like"/>
    <property type="match status" value="1"/>
</dbReference>
<accession>A0ABT4KP62</accession>
<gene>
    <name evidence="2" type="ORF">O3W52_27835</name>
</gene>
<protein>
    <submittedName>
        <fullName evidence="2">Asparagine synthase-related protein</fullName>
    </submittedName>
</protein>